<evidence type="ECO:0000313" key="2">
    <source>
        <dbReference type="EMBL" id="ASN70536.1"/>
    </source>
</evidence>
<name>A0A2H4JD95_9CAUD</name>
<accession>A0A2H4JD95</accession>
<reference evidence="2" key="1">
    <citation type="submission" date="2017-06" db="EMBL/GenBank/DDBJ databases">
        <title>Novel phages from South African skin metaviromes.</title>
        <authorList>
            <person name="van Zyl L.J."/>
            <person name="Abrahams Y."/>
            <person name="Stander E.A."/>
            <person name="Kirby B.M."/>
            <person name="Clavaud C."/>
            <person name="Farcet C."/>
            <person name="Breton L."/>
            <person name="Trindade M.I."/>
        </authorList>
    </citation>
    <scope>NUCLEOTIDE SEQUENCE</scope>
</reference>
<keyword evidence="1" id="KW-0812">Transmembrane</keyword>
<gene>
    <name evidence="2" type="ORF">10S1_33</name>
</gene>
<proteinExistence type="predicted"/>
<evidence type="ECO:0000256" key="1">
    <source>
        <dbReference type="SAM" id="Phobius"/>
    </source>
</evidence>
<feature type="transmembrane region" description="Helical" evidence="1">
    <location>
        <begin position="6"/>
        <end position="26"/>
    </location>
</feature>
<keyword evidence="1" id="KW-1133">Transmembrane helix</keyword>
<organism evidence="2">
    <name type="scientific">uncultured Caudovirales phage</name>
    <dbReference type="NCBI Taxonomy" id="2100421"/>
    <lineage>
        <taxon>Viruses</taxon>
        <taxon>Duplodnaviria</taxon>
        <taxon>Heunggongvirae</taxon>
        <taxon>Uroviricota</taxon>
        <taxon>Caudoviricetes</taxon>
        <taxon>Peduoviridae</taxon>
        <taxon>Maltschvirus</taxon>
        <taxon>Maltschvirus maltsch</taxon>
    </lineage>
</organism>
<keyword evidence="1" id="KW-0472">Membrane</keyword>
<protein>
    <submittedName>
        <fullName evidence="2">Uncharacterized protein</fullName>
    </submittedName>
</protein>
<dbReference type="EMBL" id="MF417908">
    <property type="protein sequence ID" value="ASN70536.1"/>
    <property type="molecule type" value="Genomic_DNA"/>
</dbReference>
<sequence length="110" mass="12504">MNSITITPFIFTLCYTIFIATAIVGGEKTMSQNKYQLKFDEIDQVLKDNGVDNENLAVALSELFSLYTDDDRLKRSVISDIDRVNKDMSQEAQMRRLASQGIFPEDLSKD</sequence>